<dbReference type="SMART" id="SM00112">
    <property type="entry name" value="CA"/>
    <property type="match status" value="10"/>
</dbReference>
<evidence type="ECO:0000256" key="4">
    <source>
        <dbReference type="ARBA" id="ARBA00022729"/>
    </source>
</evidence>
<dbReference type="InterPro" id="IPR020894">
    <property type="entry name" value="Cadherin_CS"/>
</dbReference>
<feature type="domain" description="Cadherin" evidence="12">
    <location>
        <begin position="784"/>
        <end position="877"/>
    </location>
</feature>
<keyword evidence="6 10" id="KW-0106">Calcium</keyword>
<gene>
    <name evidence="13" type="ORF">HPBE_LOCUS9338</name>
</gene>
<evidence type="ECO:0000256" key="2">
    <source>
        <dbReference type="ARBA" id="ARBA00022536"/>
    </source>
</evidence>
<feature type="domain" description="Cadherin" evidence="12">
    <location>
        <begin position="29"/>
        <end position="58"/>
    </location>
</feature>
<reference evidence="13" key="1">
    <citation type="submission" date="2018-11" db="EMBL/GenBank/DDBJ databases">
        <authorList>
            <consortium name="Pathogen Informatics"/>
        </authorList>
    </citation>
    <scope>NUCLEOTIDE SEQUENCE [LARGE SCALE GENOMIC DNA]</scope>
</reference>
<evidence type="ECO:0000256" key="6">
    <source>
        <dbReference type="ARBA" id="ARBA00022837"/>
    </source>
</evidence>
<dbReference type="FunFam" id="2.60.40.60:FF:000104">
    <property type="entry name" value="cadherin-23 isoform X1"/>
    <property type="match status" value="1"/>
</dbReference>
<evidence type="ECO:0000256" key="9">
    <source>
        <dbReference type="ARBA" id="ARBA00023136"/>
    </source>
</evidence>
<evidence type="ECO:0000256" key="8">
    <source>
        <dbReference type="ARBA" id="ARBA00022989"/>
    </source>
</evidence>
<evidence type="ECO:0000256" key="10">
    <source>
        <dbReference type="PROSITE-ProRule" id="PRU00043"/>
    </source>
</evidence>
<dbReference type="CDD" id="cd11304">
    <property type="entry name" value="Cadherin_repeat"/>
    <property type="match status" value="13"/>
</dbReference>
<keyword evidence="4 11" id="KW-0732">Signal</keyword>
<keyword evidence="7" id="KW-0130">Cell adhesion</keyword>
<dbReference type="GO" id="GO:0005509">
    <property type="term" value="F:calcium ion binding"/>
    <property type="evidence" value="ECO:0007669"/>
    <property type="project" value="UniProtKB-UniRule"/>
</dbReference>
<feature type="domain" description="Cadherin" evidence="12">
    <location>
        <begin position="162"/>
        <end position="259"/>
    </location>
</feature>
<accession>A0A3P7ZQ29</accession>
<dbReference type="GO" id="GO:0005886">
    <property type="term" value="C:plasma membrane"/>
    <property type="evidence" value="ECO:0007669"/>
    <property type="project" value="InterPro"/>
</dbReference>
<feature type="domain" description="Cadherin" evidence="12">
    <location>
        <begin position="1280"/>
        <end position="1342"/>
    </location>
</feature>
<organism evidence="13">
    <name type="scientific">Heligmosomoides polygyrus</name>
    <name type="common">Parasitic roundworm</name>
    <dbReference type="NCBI Taxonomy" id="6339"/>
    <lineage>
        <taxon>Eukaryota</taxon>
        <taxon>Metazoa</taxon>
        <taxon>Ecdysozoa</taxon>
        <taxon>Nematoda</taxon>
        <taxon>Chromadorea</taxon>
        <taxon>Rhabditida</taxon>
        <taxon>Rhabditina</taxon>
        <taxon>Rhabditomorpha</taxon>
        <taxon>Strongyloidea</taxon>
        <taxon>Heligmosomidae</taxon>
        <taxon>Heligmosomoides</taxon>
    </lineage>
</organism>
<dbReference type="PRINTS" id="PR00205">
    <property type="entry name" value="CADHERIN"/>
</dbReference>
<dbReference type="InterPro" id="IPR050971">
    <property type="entry name" value="Cadherin-domain_protein"/>
</dbReference>
<evidence type="ECO:0000256" key="7">
    <source>
        <dbReference type="ARBA" id="ARBA00022889"/>
    </source>
</evidence>
<evidence type="ECO:0000256" key="11">
    <source>
        <dbReference type="SAM" id="SignalP"/>
    </source>
</evidence>
<feature type="signal peptide" evidence="11">
    <location>
        <begin position="1"/>
        <end position="19"/>
    </location>
</feature>
<protein>
    <recommendedName>
        <fullName evidence="12">Cadherin domain-containing protein</fullName>
    </recommendedName>
</protein>
<evidence type="ECO:0000256" key="5">
    <source>
        <dbReference type="ARBA" id="ARBA00022737"/>
    </source>
</evidence>
<keyword evidence="8" id="KW-1133">Transmembrane helix</keyword>
<evidence type="ECO:0000313" key="13">
    <source>
        <dbReference type="EMBL" id="VDO80273.1"/>
    </source>
</evidence>
<dbReference type="FunFam" id="2.60.40.60:FF:000020">
    <property type="entry name" value="Dachsous cadherin-related 1b"/>
    <property type="match status" value="1"/>
</dbReference>
<feature type="domain" description="Cadherin" evidence="12">
    <location>
        <begin position="467"/>
        <end position="558"/>
    </location>
</feature>
<dbReference type="PROSITE" id="PS50268">
    <property type="entry name" value="CADHERIN_2"/>
    <property type="match status" value="11"/>
</dbReference>
<dbReference type="GO" id="GO:0007411">
    <property type="term" value="P:axon guidance"/>
    <property type="evidence" value="ECO:0007669"/>
    <property type="project" value="UniProtKB-ARBA"/>
</dbReference>
<dbReference type="Pfam" id="PF00028">
    <property type="entry name" value="Cadherin"/>
    <property type="match status" value="6"/>
</dbReference>
<sequence length="1583" mass="173661">MLNLNQLIFSLIFLNKSTGFPLAKNLHSSLRSLISDGSTGTSLVSIRVIDVNDNLPVFYPTDYNVTVREGFRSSAGSPLLVVSATDDDEGIFGEVHYALKTGSASVYRVDEKLGEVYLKTPLLRGHYEITIEARDGSGAASEEPARVHIYVIDPDATAPSFTQSNYVIRTPEDILPGISIGSVLATGPGTIRYSIYSGDLDHQFMIHPDTGRITVARYLDADKNDRVVLNVKAELQNGGSNHTQVLILIEDHNDNSPKFPIDMLEITVSENQTPHEPFYIVHATDRDKRKNGAIVYSLLSSHPPCPVMVQPLTGQLQLTEPLDFEVVKDYRIRIKAQDQGVPPRSANMTLVLHVSDFNDNVPAFENSSYEAEVAENSPLMTAVLRVKATDADSRENGKVFYRITNGSSAFGIDEKTGVIYTNASLDRESQSVFVLTVMAQDQGELPLSSSATVHVRVTDVNDNAPSCTSVTSLVVPFDAEPSTTVGTVVVSDPDNGPNGTVVYRSQQAHPLFVVKANGDVHLRRALVDSDPADVRLSIIASDQGSPRKSTVCHMQIRIGRGATMVKIVEPFERNIRMPHSCQTGCLLRKLNATGVAKWQIQSNDVSNHFTVTDGRLSMTSPPTSTPPWSLALILSDREGRQKHVNVRVLEPNSIVKICEATLGTVIATANATSPSPSTAPMYRFMELSNRFAIDQYSGEVSVVEQLDWKEVLLLSVLGKAAIRLFPSSTMFEIDQSGKISLLTPVAAGVHRFLVLAKSDQGDMDSLSIVLHVTELEKAGPRISSASCGSITVPENQQLKNFKRIVAVNFSNTTRFSIRGSSKFFEIDPASGELSSGALDREQQSEHLLVIVVEDGAAHDSCTVRVTVADENDSTPQFEASTPQLSSPQSEAFFRFSAFDHDVGPNGRVFFDLVEDSSLAFDLVPESGELLLVREPSEAAKEWMIRVKVYDQGTPSLGVDRLIRIQSSRSLPKSADLQPSFLRQKYVSSVDEGLSRGQVVSKLRTVPQLRGSDYSIVEGNTDSAFEIDGDGVVRTSQELDFEIKESYELKIIATGALQGQIQTHLSVGVGRSRPNQSSPHLRLLRCMIVALPIGSYVTTVTANDADNLAALQYSLDPKEERFVIDRWGISLLSRIRRSTWFAYKELGANSMFTVFFGWIPQATATDEVLTKLVAFDRDSGENGRVSYSLVESFGIFQLDSKDGQCFPIGSVLEYLLSVTASDHGTPSLSSTIPVRLTVTKEEVRQRPQFPYTSFEWVSERFSLPLHIVFGNVSVGELPYLYRIVDARSSDVFDIDQLGRLSLKAPLDREAKDIYSFTSLVFHHNSTATVTVRVTDVNDNSPTFSQPECSAKDADAGENGRVSYRILSGDDYGIFSVGSESGALIFNQWDDEQLTRHTDGRWTLHVEAKDHGTRSRSSLLLVRVSLELQSWSGSAPFFVLPSYVVLVPESAAPGSYIFTARATNRFGIPMTTIRYMLKENIRHKGRPPLELHVNGRSAVVSLEFVVLPVDEYPPVFTQSSYTFQVPLEASAGSSIGEVRAVDADGGVHGVPVYSIEPPSDLVAVDRTDGVVSPAVLVFRCLPFLR</sequence>
<keyword evidence="5" id="KW-0677">Repeat</keyword>
<dbReference type="SUPFAM" id="SSF49313">
    <property type="entry name" value="Cadherin-like"/>
    <property type="match status" value="12"/>
</dbReference>
<feature type="domain" description="Cadherin" evidence="12">
    <location>
        <begin position="59"/>
        <end position="161"/>
    </location>
</feature>
<dbReference type="GO" id="GO:0005911">
    <property type="term" value="C:cell-cell junction"/>
    <property type="evidence" value="ECO:0007669"/>
    <property type="project" value="TreeGrafter"/>
</dbReference>
<feature type="domain" description="Cadherin" evidence="12">
    <location>
        <begin position="260"/>
        <end position="364"/>
    </location>
</feature>
<feature type="domain" description="Cadherin" evidence="12">
    <location>
        <begin position="1158"/>
        <end position="1248"/>
    </location>
</feature>
<comment type="subcellular location">
    <subcellularLocation>
        <location evidence="1">Membrane</location>
    </subcellularLocation>
</comment>
<feature type="chain" id="PRO_5018025194" description="Cadherin domain-containing protein" evidence="11">
    <location>
        <begin position="20"/>
        <end position="1583"/>
    </location>
</feature>
<keyword evidence="2" id="KW-0245">EGF-like domain</keyword>
<keyword evidence="9" id="KW-0472">Membrane</keyword>
<proteinExistence type="predicted"/>
<evidence type="ECO:0000256" key="1">
    <source>
        <dbReference type="ARBA" id="ARBA00004370"/>
    </source>
</evidence>
<evidence type="ECO:0000259" key="12">
    <source>
        <dbReference type="PROSITE" id="PS50268"/>
    </source>
</evidence>
<dbReference type="OrthoDB" id="6252479at2759"/>
<dbReference type="PANTHER" id="PTHR24025">
    <property type="entry name" value="DESMOGLEIN FAMILY MEMBER"/>
    <property type="match status" value="1"/>
</dbReference>
<keyword evidence="3" id="KW-0812">Transmembrane</keyword>
<dbReference type="EMBL" id="UZAH01026408">
    <property type="protein sequence ID" value="VDO80273.1"/>
    <property type="molecule type" value="Genomic_DNA"/>
</dbReference>
<name>A0A3P7ZQ29_HELPZ</name>
<dbReference type="InterPro" id="IPR015919">
    <property type="entry name" value="Cadherin-like_sf"/>
</dbReference>
<dbReference type="PROSITE" id="PS00232">
    <property type="entry name" value="CADHERIN_1"/>
    <property type="match status" value="4"/>
</dbReference>
<dbReference type="Gene3D" id="2.60.40.60">
    <property type="entry name" value="Cadherins"/>
    <property type="match status" value="12"/>
</dbReference>
<feature type="domain" description="Cadherin" evidence="12">
    <location>
        <begin position="365"/>
        <end position="467"/>
    </location>
</feature>
<feature type="domain" description="Cadherin" evidence="12">
    <location>
        <begin position="981"/>
        <end position="1080"/>
    </location>
</feature>
<dbReference type="PANTHER" id="PTHR24025:SF23">
    <property type="entry name" value="NEURAL-CADHERIN"/>
    <property type="match status" value="1"/>
</dbReference>
<dbReference type="InterPro" id="IPR002126">
    <property type="entry name" value="Cadherin-like_dom"/>
</dbReference>
<feature type="domain" description="Cadherin" evidence="12">
    <location>
        <begin position="1348"/>
        <end position="1436"/>
    </location>
</feature>
<evidence type="ECO:0000256" key="3">
    <source>
        <dbReference type="ARBA" id="ARBA00022692"/>
    </source>
</evidence>
<dbReference type="GO" id="GO:0007156">
    <property type="term" value="P:homophilic cell adhesion via plasma membrane adhesion molecules"/>
    <property type="evidence" value="ECO:0007669"/>
    <property type="project" value="InterPro"/>
</dbReference>